<evidence type="ECO:0000313" key="6">
    <source>
        <dbReference type="EMBL" id="TNJ33243.1"/>
    </source>
</evidence>
<keyword evidence="3" id="KW-0975">Bacterial flagellum</keyword>
<keyword evidence="6" id="KW-0282">Flagellum</keyword>
<evidence type="ECO:0000256" key="2">
    <source>
        <dbReference type="ARBA" id="ARBA00009677"/>
    </source>
</evidence>
<name>A0A5C4RPQ6_9GAMM</name>
<feature type="domain" description="Flagellar hook protein FlgE/F/G-like D1" evidence="5">
    <location>
        <begin position="69"/>
        <end position="131"/>
    </location>
</feature>
<keyword evidence="7" id="KW-1185">Reference proteome</keyword>
<evidence type="ECO:0000313" key="7">
    <source>
        <dbReference type="Proteomes" id="UP000305760"/>
    </source>
</evidence>
<evidence type="ECO:0000256" key="1">
    <source>
        <dbReference type="ARBA" id="ARBA00004117"/>
    </source>
</evidence>
<dbReference type="EMBL" id="SMDR01000003">
    <property type="protein sequence ID" value="TNJ33243.1"/>
    <property type="molecule type" value="Genomic_DNA"/>
</dbReference>
<comment type="caution">
    <text evidence="6">The sequence shown here is derived from an EMBL/GenBank/DDBJ whole genome shotgun (WGS) entry which is preliminary data.</text>
</comment>
<gene>
    <name evidence="6" type="ORF">E1B00_13170</name>
</gene>
<evidence type="ECO:0000259" key="4">
    <source>
        <dbReference type="Pfam" id="PF06429"/>
    </source>
</evidence>
<dbReference type="PANTHER" id="PTHR30435:SF19">
    <property type="entry name" value="FLAGELLAR BASAL-BODY ROD PROTEIN FLGG"/>
    <property type="match status" value="1"/>
</dbReference>
<dbReference type="PANTHER" id="PTHR30435">
    <property type="entry name" value="FLAGELLAR PROTEIN"/>
    <property type="match status" value="1"/>
</dbReference>
<comment type="subcellular location">
    <subcellularLocation>
        <location evidence="1">Bacterial flagellum basal body</location>
    </subcellularLocation>
</comment>
<accession>A0A5C4RPQ6</accession>
<reference evidence="6 7" key="1">
    <citation type="submission" date="2019-03" db="EMBL/GenBank/DDBJ databases">
        <title>Arenimonas daejeonensis sp. nov., isolated from compost.</title>
        <authorList>
            <person name="Jeon C.O."/>
        </authorList>
    </citation>
    <scope>NUCLEOTIDE SEQUENCE [LARGE SCALE GENOMIC DNA]</scope>
    <source>
        <strain evidence="6 7">R29</strain>
    </source>
</reference>
<dbReference type="Pfam" id="PF06429">
    <property type="entry name" value="Flg_bbr_C"/>
    <property type="match status" value="1"/>
</dbReference>
<protein>
    <submittedName>
        <fullName evidence="6">Flagellar hook basal-body protein</fullName>
    </submittedName>
</protein>
<dbReference type="GO" id="GO:0071978">
    <property type="term" value="P:bacterial-type flagellum-dependent swarming motility"/>
    <property type="evidence" value="ECO:0007669"/>
    <property type="project" value="TreeGrafter"/>
</dbReference>
<dbReference type="Pfam" id="PF22692">
    <property type="entry name" value="LlgE_F_G_D1"/>
    <property type="match status" value="1"/>
</dbReference>
<dbReference type="RefSeq" id="WP_139449516.1">
    <property type="nucleotide sequence ID" value="NZ_SMDR01000003.1"/>
</dbReference>
<dbReference type="InterPro" id="IPR037925">
    <property type="entry name" value="FlgE/F/G-like"/>
</dbReference>
<dbReference type="InterPro" id="IPR010930">
    <property type="entry name" value="Flg_bb/hook_C_dom"/>
</dbReference>
<organism evidence="6 7">
    <name type="scientific">Arenimonas terrae</name>
    <dbReference type="NCBI Taxonomy" id="2546226"/>
    <lineage>
        <taxon>Bacteria</taxon>
        <taxon>Pseudomonadati</taxon>
        <taxon>Pseudomonadota</taxon>
        <taxon>Gammaproteobacteria</taxon>
        <taxon>Lysobacterales</taxon>
        <taxon>Lysobacteraceae</taxon>
        <taxon>Arenimonas</taxon>
    </lineage>
</organism>
<dbReference type="SUPFAM" id="SSF117143">
    <property type="entry name" value="Flagellar hook protein flgE"/>
    <property type="match status" value="1"/>
</dbReference>
<feature type="domain" description="Flagellar basal-body/hook protein C-terminal" evidence="4">
    <location>
        <begin position="174"/>
        <end position="217"/>
    </location>
</feature>
<evidence type="ECO:0000256" key="3">
    <source>
        <dbReference type="ARBA" id="ARBA00023143"/>
    </source>
</evidence>
<sequence length="222" mass="23797">MTETISAIARSLSGDVDKLNAVSQNVANMHTPGYRGARPVQDFSRATRGMMIDQRDGAIVQTYQPLDFALRGPGFFVVQRGEREVLVRSGAFRLDAAGNLATAYGDRVLGDVGPITLPPGKVSVGRDGQLRVDGKGVDRLRIVEVAEPSRLAGTGGGAFFYEGDVVEWQGQLLQGALESANVDAAEETLRLIEATRHAESLQRAISIYDKVLDVGINQIGSN</sequence>
<dbReference type="AlphaFoldDB" id="A0A5C4RPQ6"/>
<dbReference type="Proteomes" id="UP000305760">
    <property type="component" value="Unassembled WGS sequence"/>
</dbReference>
<dbReference type="InterPro" id="IPR053967">
    <property type="entry name" value="LlgE_F_G-like_D1"/>
</dbReference>
<evidence type="ECO:0000259" key="5">
    <source>
        <dbReference type="Pfam" id="PF22692"/>
    </source>
</evidence>
<keyword evidence="6" id="KW-0966">Cell projection</keyword>
<dbReference type="OrthoDB" id="8578401at2"/>
<dbReference type="GO" id="GO:0009425">
    <property type="term" value="C:bacterial-type flagellum basal body"/>
    <property type="evidence" value="ECO:0007669"/>
    <property type="project" value="UniProtKB-SubCell"/>
</dbReference>
<comment type="similarity">
    <text evidence="2">Belongs to the flagella basal body rod proteins family.</text>
</comment>
<keyword evidence="6" id="KW-0969">Cilium</keyword>
<proteinExistence type="inferred from homology"/>